<dbReference type="GO" id="GO:0005524">
    <property type="term" value="F:ATP binding"/>
    <property type="evidence" value="ECO:0007669"/>
    <property type="project" value="UniProtKB-KW"/>
</dbReference>
<dbReference type="FunFam" id="1.10.287.130:FF:000001">
    <property type="entry name" value="Two-component sensor histidine kinase"/>
    <property type="match status" value="1"/>
</dbReference>
<dbReference type="PROSITE" id="PS50885">
    <property type="entry name" value="HAMP"/>
    <property type="match status" value="1"/>
</dbReference>
<evidence type="ECO:0000256" key="1">
    <source>
        <dbReference type="ARBA" id="ARBA00000085"/>
    </source>
</evidence>
<dbReference type="SUPFAM" id="SSF55874">
    <property type="entry name" value="ATPase domain of HSP90 chaperone/DNA topoisomerase II/histidine kinase"/>
    <property type="match status" value="1"/>
</dbReference>
<dbReference type="Gene3D" id="1.10.287.130">
    <property type="match status" value="1"/>
</dbReference>
<evidence type="ECO:0000256" key="5">
    <source>
        <dbReference type="ARBA" id="ARBA00022679"/>
    </source>
</evidence>
<dbReference type="GO" id="GO:0016020">
    <property type="term" value="C:membrane"/>
    <property type="evidence" value="ECO:0007669"/>
    <property type="project" value="UniProtKB-SubCell"/>
</dbReference>
<dbReference type="SMART" id="SM00387">
    <property type="entry name" value="HATPase_c"/>
    <property type="match status" value="1"/>
</dbReference>
<evidence type="ECO:0000256" key="6">
    <source>
        <dbReference type="ARBA" id="ARBA00022741"/>
    </source>
</evidence>
<comment type="subcellular location">
    <subcellularLocation>
        <location evidence="2">Membrane</location>
    </subcellularLocation>
</comment>
<dbReference type="STRING" id="1117647.M5M_06400"/>
<keyword evidence="6" id="KW-0547">Nucleotide-binding</keyword>
<dbReference type="FunFam" id="3.30.565.10:FF:000049">
    <property type="entry name" value="Two-component sensor histidine kinase"/>
    <property type="match status" value="1"/>
</dbReference>
<keyword evidence="5" id="KW-0808">Transferase</keyword>
<evidence type="ECO:0000313" key="14">
    <source>
        <dbReference type="Proteomes" id="UP000000466"/>
    </source>
</evidence>
<keyword evidence="9" id="KW-0902">Two-component regulatory system</keyword>
<dbReference type="eggNOG" id="COG2205">
    <property type="taxonomic scope" value="Bacteria"/>
</dbReference>
<dbReference type="OrthoDB" id="9804645at2"/>
<feature type="domain" description="HAMP" evidence="12">
    <location>
        <begin position="203"/>
        <end position="257"/>
    </location>
</feature>
<dbReference type="SMART" id="SM00304">
    <property type="entry name" value="HAMP"/>
    <property type="match status" value="1"/>
</dbReference>
<dbReference type="Pfam" id="PF02518">
    <property type="entry name" value="HATPase_c"/>
    <property type="match status" value="1"/>
</dbReference>
<keyword evidence="10" id="KW-0472">Membrane</keyword>
<dbReference type="SUPFAM" id="SSF47384">
    <property type="entry name" value="Homodimeric domain of signal transducing histidine kinase"/>
    <property type="match status" value="1"/>
</dbReference>
<evidence type="ECO:0000256" key="3">
    <source>
        <dbReference type="ARBA" id="ARBA00012438"/>
    </source>
</evidence>
<reference evidence="13 14" key="1">
    <citation type="journal article" date="2013" name="Genome Announc.">
        <title>Complete genome sequence of Simiduia agarivorans SA1(T), a marine bacterium able to degrade a variety of polysaccharides.</title>
        <authorList>
            <person name="Lin S.Y."/>
            <person name="Shieh W.Y."/>
            <person name="Chen J.S."/>
            <person name="Tang S.L."/>
        </authorList>
    </citation>
    <scope>NUCLEOTIDE SEQUENCE [LARGE SCALE GENOMIC DNA]</scope>
    <source>
        <strain evidence="14">DSM 21679 / JCM 13881 / BCRC 17597 / SA1</strain>
    </source>
</reference>
<dbReference type="AlphaFoldDB" id="K4KJS2"/>
<evidence type="ECO:0000256" key="8">
    <source>
        <dbReference type="ARBA" id="ARBA00022840"/>
    </source>
</evidence>
<evidence type="ECO:0000259" key="12">
    <source>
        <dbReference type="PROSITE" id="PS50885"/>
    </source>
</evidence>
<dbReference type="InterPro" id="IPR003660">
    <property type="entry name" value="HAMP_dom"/>
</dbReference>
<gene>
    <name evidence="13" type="ordered locus">M5M_06400</name>
</gene>
<dbReference type="Proteomes" id="UP000000466">
    <property type="component" value="Chromosome"/>
</dbReference>
<evidence type="ECO:0000256" key="7">
    <source>
        <dbReference type="ARBA" id="ARBA00022777"/>
    </source>
</evidence>
<dbReference type="EC" id="2.7.13.3" evidence="3"/>
<dbReference type="PANTHER" id="PTHR42878">
    <property type="entry name" value="TWO-COMPONENT HISTIDINE KINASE"/>
    <property type="match status" value="1"/>
</dbReference>
<evidence type="ECO:0000256" key="10">
    <source>
        <dbReference type="SAM" id="Phobius"/>
    </source>
</evidence>
<proteinExistence type="predicted"/>
<sequence length="490" mass="54013">MTFWRQWSLRARLSLSFVVLFFLIGVSYVSLILWSSDRYYQEITQNLNRSLAMYIVDRAPLIEDGVVNETTMQELAELVMVVNPIVEVYLLDPAGNILSQGVPADAVKVPQLPLAPIVEWLAAPEQGPVFGADPRHPGQQKVFSAFPVGNADNPEGFLYVVLGGERFSTLSDTLQSSFSLQLAAGAIAAVLVFGATVGFFLFSSLTRPLRKLRAEMQAFATGHQLGLPDHDPRGNDEIAALSHYFSQLQARIEAQMKSLEETDQLRRELISNVSHDLRTPLASMQGYLELLKIRGEQLPAEERSNYVDIAFRHCQRLGRLVSELFELSKLDAGRTQPVLELFSMAELLQDVAQKFELKAQEKHIALSLPAMAGAYVVRGDIGLMERVLENLLENALRYTPAGGRVQLGLQQVRGQVSVNVADTGIGVSQTEIPHLFDRYYRAAKPEGVQQEGTGLGLAIVKRILELHGSMIQVKSTPGVGSDFAFALPAA</sequence>
<dbReference type="GO" id="GO:0030295">
    <property type="term" value="F:protein kinase activator activity"/>
    <property type="evidence" value="ECO:0007669"/>
    <property type="project" value="TreeGrafter"/>
</dbReference>
<dbReference type="PANTHER" id="PTHR42878:SF7">
    <property type="entry name" value="SENSOR HISTIDINE KINASE GLRK"/>
    <property type="match status" value="1"/>
</dbReference>
<dbReference type="InterPro" id="IPR003661">
    <property type="entry name" value="HisK_dim/P_dom"/>
</dbReference>
<dbReference type="Pfam" id="PF00672">
    <property type="entry name" value="HAMP"/>
    <property type="match status" value="1"/>
</dbReference>
<dbReference type="CDD" id="cd06225">
    <property type="entry name" value="HAMP"/>
    <property type="match status" value="1"/>
</dbReference>
<feature type="transmembrane region" description="Helical" evidence="10">
    <location>
        <begin position="12"/>
        <end position="34"/>
    </location>
</feature>
<evidence type="ECO:0000256" key="2">
    <source>
        <dbReference type="ARBA" id="ARBA00004370"/>
    </source>
</evidence>
<dbReference type="HOGENOM" id="CLU_000445_89_6_6"/>
<dbReference type="Pfam" id="PF00512">
    <property type="entry name" value="HisKA"/>
    <property type="match status" value="1"/>
</dbReference>
<feature type="domain" description="Histidine kinase" evidence="11">
    <location>
        <begin position="272"/>
        <end position="490"/>
    </location>
</feature>
<dbReference type="InterPro" id="IPR050351">
    <property type="entry name" value="BphY/WalK/GraS-like"/>
</dbReference>
<feature type="transmembrane region" description="Helical" evidence="10">
    <location>
        <begin position="178"/>
        <end position="202"/>
    </location>
</feature>
<dbReference type="PROSITE" id="PS50109">
    <property type="entry name" value="HIS_KIN"/>
    <property type="match status" value="1"/>
</dbReference>
<dbReference type="KEGG" id="saga:M5M_06400"/>
<dbReference type="InterPro" id="IPR036890">
    <property type="entry name" value="HATPase_C_sf"/>
</dbReference>
<keyword evidence="7 13" id="KW-0418">Kinase</keyword>
<dbReference type="PRINTS" id="PR00344">
    <property type="entry name" value="BCTRLSENSOR"/>
</dbReference>
<dbReference type="Gene3D" id="3.30.565.10">
    <property type="entry name" value="Histidine kinase-like ATPase, C-terminal domain"/>
    <property type="match status" value="1"/>
</dbReference>
<keyword evidence="10" id="KW-1133">Transmembrane helix</keyword>
<keyword evidence="10" id="KW-0812">Transmembrane</keyword>
<dbReference type="GO" id="GO:0007234">
    <property type="term" value="P:osmosensory signaling via phosphorelay pathway"/>
    <property type="evidence" value="ECO:0007669"/>
    <property type="project" value="TreeGrafter"/>
</dbReference>
<dbReference type="InterPro" id="IPR004358">
    <property type="entry name" value="Sig_transdc_His_kin-like_C"/>
</dbReference>
<dbReference type="Gene3D" id="6.10.340.10">
    <property type="match status" value="1"/>
</dbReference>
<dbReference type="CDD" id="cd00082">
    <property type="entry name" value="HisKA"/>
    <property type="match status" value="1"/>
</dbReference>
<organism evidence="13 14">
    <name type="scientific">Simiduia agarivorans (strain DSM 21679 / JCM 13881 / BCRC 17597 / SA1)</name>
    <dbReference type="NCBI Taxonomy" id="1117647"/>
    <lineage>
        <taxon>Bacteria</taxon>
        <taxon>Pseudomonadati</taxon>
        <taxon>Pseudomonadota</taxon>
        <taxon>Gammaproteobacteria</taxon>
        <taxon>Cellvibrionales</taxon>
        <taxon>Cellvibrionaceae</taxon>
        <taxon>Simiduia</taxon>
    </lineage>
</organism>
<dbReference type="SMART" id="SM00388">
    <property type="entry name" value="HisKA"/>
    <property type="match status" value="1"/>
</dbReference>
<keyword evidence="14" id="KW-1185">Reference proteome</keyword>
<dbReference type="EMBL" id="CP003746">
    <property type="protein sequence ID" value="AFU98475.1"/>
    <property type="molecule type" value="Genomic_DNA"/>
</dbReference>
<evidence type="ECO:0000256" key="9">
    <source>
        <dbReference type="ARBA" id="ARBA00023012"/>
    </source>
</evidence>
<dbReference type="GO" id="GO:0000155">
    <property type="term" value="F:phosphorelay sensor kinase activity"/>
    <property type="evidence" value="ECO:0007669"/>
    <property type="project" value="InterPro"/>
</dbReference>
<protein>
    <recommendedName>
        <fullName evidence="3">histidine kinase</fullName>
        <ecNumber evidence="3">2.7.13.3</ecNumber>
    </recommendedName>
</protein>
<dbReference type="InterPro" id="IPR003594">
    <property type="entry name" value="HATPase_dom"/>
</dbReference>
<comment type="catalytic activity">
    <reaction evidence="1">
        <text>ATP + protein L-histidine = ADP + protein N-phospho-L-histidine.</text>
        <dbReference type="EC" id="2.7.13.3"/>
    </reaction>
</comment>
<keyword evidence="4" id="KW-0597">Phosphoprotein</keyword>
<evidence type="ECO:0000259" key="11">
    <source>
        <dbReference type="PROSITE" id="PS50109"/>
    </source>
</evidence>
<dbReference type="InterPro" id="IPR036097">
    <property type="entry name" value="HisK_dim/P_sf"/>
</dbReference>
<evidence type="ECO:0000256" key="4">
    <source>
        <dbReference type="ARBA" id="ARBA00022553"/>
    </source>
</evidence>
<dbReference type="GO" id="GO:0000156">
    <property type="term" value="F:phosphorelay response regulator activity"/>
    <property type="evidence" value="ECO:0007669"/>
    <property type="project" value="TreeGrafter"/>
</dbReference>
<accession>K4KJS2</accession>
<dbReference type="InterPro" id="IPR005467">
    <property type="entry name" value="His_kinase_dom"/>
</dbReference>
<name>K4KJS2_SIMAS</name>
<dbReference type="RefSeq" id="WP_015046648.1">
    <property type="nucleotide sequence ID" value="NC_018868.3"/>
</dbReference>
<keyword evidence="8" id="KW-0067">ATP-binding</keyword>
<evidence type="ECO:0000313" key="13">
    <source>
        <dbReference type="EMBL" id="AFU98475.1"/>
    </source>
</evidence>